<comment type="subcellular location">
    <subcellularLocation>
        <location evidence="1">Nucleus</location>
    </subcellularLocation>
</comment>
<dbReference type="Pfam" id="PF00010">
    <property type="entry name" value="HLH"/>
    <property type="match status" value="1"/>
</dbReference>
<feature type="region of interest" description="Disordered" evidence="7">
    <location>
        <begin position="269"/>
        <end position="351"/>
    </location>
</feature>
<feature type="compositionally biased region" description="Low complexity" evidence="7">
    <location>
        <begin position="311"/>
        <end position="330"/>
    </location>
</feature>
<organism evidence="9 10">
    <name type="scientific">Tetracentron sinense</name>
    <name type="common">Spur-leaf</name>
    <dbReference type="NCBI Taxonomy" id="13715"/>
    <lineage>
        <taxon>Eukaryota</taxon>
        <taxon>Viridiplantae</taxon>
        <taxon>Streptophyta</taxon>
        <taxon>Embryophyta</taxon>
        <taxon>Tracheophyta</taxon>
        <taxon>Spermatophyta</taxon>
        <taxon>Magnoliopsida</taxon>
        <taxon>Trochodendrales</taxon>
        <taxon>Trochodendraceae</taxon>
        <taxon>Tetracentron</taxon>
    </lineage>
</organism>
<keyword evidence="4" id="KW-0238">DNA-binding</keyword>
<dbReference type="EMBL" id="JABCRI010000023">
    <property type="protein sequence ID" value="KAF8378063.1"/>
    <property type="molecule type" value="Genomic_DNA"/>
</dbReference>
<feature type="compositionally biased region" description="Basic and acidic residues" evidence="7">
    <location>
        <begin position="269"/>
        <end position="280"/>
    </location>
</feature>
<accession>A0A834YAX6</accession>
<dbReference type="AlphaFoldDB" id="A0A834YAX6"/>
<keyword evidence="2" id="KW-0217">Developmental protein</keyword>
<feature type="region of interest" description="Disordered" evidence="7">
    <location>
        <begin position="396"/>
        <end position="416"/>
    </location>
</feature>
<dbReference type="InterPro" id="IPR036638">
    <property type="entry name" value="HLH_DNA-bd_sf"/>
</dbReference>
<evidence type="ECO:0000256" key="2">
    <source>
        <dbReference type="ARBA" id="ARBA00022473"/>
    </source>
</evidence>
<keyword evidence="10" id="KW-1185">Reference proteome</keyword>
<evidence type="ECO:0000256" key="6">
    <source>
        <dbReference type="ARBA" id="ARBA00023242"/>
    </source>
</evidence>
<feature type="region of interest" description="Disordered" evidence="7">
    <location>
        <begin position="526"/>
        <end position="563"/>
    </location>
</feature>
<proteinExistence type="predicted"/>
<dbReference type="InterPro" id="IPR054502">
    <property type="entry name" value="bHLH-TF_ACT-like_plant"/>
</dbReference>
<reference evidence="9 10" key="1">
    <citation type="submission" date="2020-04" db="EMBL/GenBank/DDBJ databases">
        <title>Plant Genome Project.</title>
        <authorList>
            <person name="Zhang R.-G."/>
        </authorList>
    </citation>
    <scope>NUCLEOTIDE SEQUENCE [LARGE SCALE GENOMIC DNA]</scope>
    <source>
        <strain evidence="9">YNK0</strain>
        <tissue evidence="9">Leaf</tissue>
    </source>
</reference>
<protein>
    <recommendedName>
        <fullName evidence="8">BHLH domain-containing protein</fullName>
    </recommendedName>
</protein>
<dbReference type="InterPro" id="IPR051358">
    <property type="entry name" value="TF_AMS/ICE1/BHLH6-like"/>
</dbReference>
<dbReference type="InterPro" id="IPR011598">
    <property type="entry name" value="bHLH_dom"/>
</dbReference>
<evidence type="ECO:0000256" key="7">
    <source>
        <dbReference type="SAM" id="MobiDB-lite"/>
    </source>
</evidence>
<gene>
    <name evidence="9" type="ORF">HHK36_029397</name>
</gene>
<dbReference type="PANTHER" id="PTHR31945:SF129">
    <property type="entry name" value="TRANSCRIPTION FACTOR SCREAM2"/>
    <property type="match status" value="1"/>
</dbReference>
<dbReference type="Proteomes" id="UP000655225">
    <property type="component" value="Unassembled WGS sequence"/>
</dbReference>
<dbReference type="FunFam" id="4.10.280.10:FF:000066">
    <property type="entry name" value="BHLH transcription factor"/>
    <property type="match status" value="1"/>
</dbReference>
<evidence type="ECO:0000256" key="5">
    <source>
        <dbReference type="ARBA" id="ARBA00023163"/>
    </source>
</evidence>
<dbReference type="SMART" id="SM00353">
    <property type="entry name" value="HLH"/>
    <property type="match status" value="1"/>
</dbReference>
<sequence>MLSRVNGVVWMEEEGEEEEAVSWTRNNGLAENKDEMGSLSTFKSMLEDDWYVNSNGNLSQNDFQSIQNHQEIRDITFSPNTTVAENLLLHPVDSSSSCSPSSVFNLDPSQVQSFLPLKSCMSSLLNVVCNNPFENSFDLGCDTGFLAPLQGNQTSNSPVLMNRGGGGGGILTGFSSLISQTQMGHTDLLPDNSSIVGAGFDPAAFGGFEGSANSLLLNRSKVLRPLEIFPPLGAQPTLFQKRAALRQNSASADKVSNLGFLGSTSVEEYKGRKELDGEREKRRKSNNDEDEMDDASIDGSGLNYDSDDPTESNTKNGGNNSNANSTVTGGDQKGKKKGLPAKNLMAERRRRKKLNDRLYMLRSVVPKISKMDRASILGDAIEYLKELLQRINDLHNELESTPPGSSLPPTSSFHPLTPTLPCRVKEELCPSSLPSPNNQPPRVEVRVREGRAVNIHMFCARRPSLLLSTMRAMDNLGLDIQQAVISCFNGFALDVFRAEASASFPHRKVPIFASGKHKLPLIRHEPEQATKETDECEEDNKPEENESVACNKPFGTKEDSPTTWKQVPHWLTWNFNNKKMAFIEKKSRKY</sequence>
<dbReference type="OrthoDB" id="551431at2759"/>
<feature type="compositionally biased region" description="Low complexity" evidence="7">
    <location>
        <begin position="399"/>
        <end position="412"/>
    </location>
</feature>
<feature type="domain" description="BHLH" evidence="8">
    <location>
        <begin position="338"/>
        <end position="387"/>
    </location>
</feature>
<dbReference type="SUPFAM" id="SSF47459">
    <property type="entry name" value="HLH, helix-loop-helix DNA-binding domain"/>
    <property type="match status" value="1"/>
</dbReference>
<dbReference type="GO" id="GO:0005634">
    <property type="term" value="C:nucleus"/>
    <property type="evidence" value="ECO:0007669"/>
    <property type="project" value="UniProtKB-SubCell"/>
</dbReference>
<dbReference type="Gene3D" id="4.10.280.10">
    <property type="entry name" value="Helix-loop-helix DNA-binding domain"/>
    <property type="match status" value="1"/>
</dbReference>
<keyword evidence="5" id="KW-0804">Transcription</keyword>
<dbReference type="GO" id="GO:0003700">
    <property type="term" value="F:DNA-binding transcription factor activity"/>
    <property type="evidence" value="ECO:0007669"/>
    <property type="project" value="TreeGrafter"/>
</dbReference>
<keyword evidence="3" id="KW-0805">Transcription regulation</keyword>
<evidence type="ECO:0000256" key="3">
    <source>
        <dbReference type="ARBA" id="ARBA00023015"/>
    </source>
</evidence>
<dbReference type="PANTHER" id="PTHR31945">
    <property type="entry name" value="TRANSCRIPTION FACTOR SCREAM2-RELATED"/>
    <property type="match status" value="1"/>
</dbReference>
<evidence type="ECO:0000313" key="9">
    <source>
        <dbReference type="EMBL" id="KAF8378063.1"/>
    </source>
</evidence>
<evidence type="ECO:0000256" key="4">
    <source>
        <dbReference type="ARBA" id="ARBA00023125"/>
    </source>
</evidence>
<dbReference type="GO" id="GO:0043565">
    <property type="term" value="F:sequence-specific DNA binding"/>
    <property type="evidence" value="ECO:0007669"/>
    <property type="project" value="TreeGrafter"/>
</dbReference>
<dbReference type="OMA" id="WMEERED"/>
<comment type="caution">
    <text evidence="9">The sequence shown here is derived from an EMBL/GenBank/DDBJ whole genome shotgun (WGS) entry which is preliminary data.</text>
</comment>
<dbReference type="CDD" id="cd11443">
    <property type="entry name" value="bHLH_AtAMS_like"/>
    <property type="match status" value="1"/>
</dbReference>
<name>A0A834YAX6_TETSI</name>
<keyword evidence="6" id="KW-0539">Nucleus</keyword>
<dbReference type="PROSITE" id="PS50888">
    <property type="entry name" value="BHLH"/>
    <property type="match status" value="1"/>
</dbReference>
<evidence type="ECO:0000259" key="8">
    <source>
        <dbReference type="PROSITE" id="PS50888"/>
    </source>
</evidence>
<dbReference type="GO" id="GO:0046983">
    <property type="term" value="F:protein dimerization activity"/>
    <property type="evidence" value="ECO:0007669"/>
    <property type="project" value="InterPro"/>
</dbReference>
<evidence type="ECO:0000256" key="1">
    <source>
        <dbReference type="ARBA" id="ARBA00004123"/>
    </source>
</evidence>
<evidence type="ECO:0000313" key="10">
    <source>
        <dbReference type="Proteomes" id="UP000655225"/>
    </source>
</evidence>
<dbReference type="Pfam" id="PF22754">
    <property type="entry name" value="bHLH-TF_ACT-like_plant"/>
    <property type="match status" value="1"/>
</dbReference>